<name>A0AAI9PB74_AERCA</name>
<evidence type="ECO:0000313" key="2">
    <source>
        <dbReference type="EMBL" id="GJA55799.1"/>
    </source>
</evidence>
<dbReference type="EMBL" id="BPNL01000042">
    <property type="protein sequence ID" value="GJA55799.1"/>
    <property type="molecule type" value="Genomic_DNA"/>
</dbReference>
<evidence type="ECO:0000256" key="1">
    <source>
        <dbReference type="SAM" id="MobiDB-lite"/>
    </source>
</evidence>
<feature type="compositionally biased region" description="Basic and acidic residues" evidence="1">
    <location>
        <begin position="51"/>
        <end position="67"/>
    </location>
</feature>
<proteinExistence type="predicted"/>
<dbReference type="AlphaFoldDB" id="A0AAI9PB74"/>
<evidence type="ECO:0000313" key="3">
    <source>
        <dbReference type="Proteomes" id="UP000887009"/>
    </source>
</evidence>
<accession>A0AAI9PB74</accession>
<organism evidence="2 3">
    <name type="scientific">Aeromonas caviae</name>
    <name type="common">Aeromonas punctata</name>
    <dbReference type="NCBI Taxonomy" id="648"/>
    <lineage>
        <taxon>Bacteria</taxon>
        <taxon>Pseudomonadati</taxon>
        <taxon>Pseudomonadota</taxon>
        <taxon>Gammaproteobacteria</taxon>
        <taxon>Aeromonadales</taxon>
        <taxon>Aeromonadaceae</taxon>
        <taxon>Aeromonas</taxon>
    </lineage>
</organism>
<dbReference type="Proteomes" id="UP000887009">
    <property type="component" value="Unassembled WGS sequence"/>
</dbReference>
<reference evidence="2" key="1">
    <citation type="submission" date="2021-07" db="EMBL/GenBank/DDBJ databases">
        <title>Draft genome sequence of carbapenem-resistant Aeromonas spp. in Japan.</title>
        <authorList>
            <person name="Maehana S."/>
            <person name="Suzuki M."/>
            <person name="Kitasato H."/>
        </authorList>
    </citation>
    <scope>NUCLEOTIDE SEQUENCE</scope>
    <source>
        <strain evidence="2">KAM348</strain>
    </source>
</reference>
<protein>
    <submittedName>
        <fullName evidence="2">Uncharacterized protein</fullName>
    </submittedName>
</protein>
<sequence>MNHSIQHDHGTVEYEDPDQAAIDKEYILVSSNKVVQQAKETRHHQQVGEDALARRDQKQPTEGKHYG</sequence>
<feature type="region of interest" description="Disordered" evidence="1">
    <location>
        <begin position="34"/>
        <end position="67"/>
    </location>
</feature>
<gene>
    <name evidence="2" type="ORF">KAM348_32220</name>
</gene>
<comment type="caution">
    <text evidence="2">The sequence shown here is derived from an EMBL/GenBank/DDBJ whole genome shotgun (WGS) entry which is preliminary data.</text>
</comment>